<evidence type="ECO:0000256" key="7">
    <source>
        <dbReference type="RuleBase" id="RU000461"/>
    </source>
</evidence>
<comment type="caution">
    <text evidence="8">The sequence shown here is derived from an EMBL/GenBank/DDBJ whole genome shotgun (WGS) entry which is preliminary data.</text>
</comment>
<dbReference type="InterPro" id="IPR017972">
    <property type="entry name" value="Cyt_P450_CS"/>
</dbReference>
<keyword evidence="4 7" id="KW-0560">Oxidoreductase</keyword>
<evidence type="ECO:0000313" key="8">
    <source>
        <dbReference type="EMBL" id="MEU1956694.1"/>
    </source>
</evidence>
<dbReference type="Pfam" id="PF00067">
    <property type="entry name" value="p450"/>
    <property type="match status" value="1"/>
</dbReference>
<dbReference type="Proteomes" id="UP001550628">
    <property type="component" value="Unassembled WGS sequence"/>
</dbReference>
<dbReference type="CDD" id="cd11030">
    <property type="entry name" value="CYP105-like"/>
    <property type="match status" value="1"/>
</dbReference>
<keyword evidence="2 7" id="KW-0349">Heme</keyword>
<dbReference type="InterPro" id="IPR002397">
    <property type="entry name" value="Cyt_P450_B"/>
</dbReference>
<proteinExistence type="inferred from homology"/>
<dbReference type="EMBL" id="JBEYBF010000043">
    <property type="protein sequence ID" value="MEU1956694.1"/>
    <property type="molecule type" value="Genomic_DNA"/>
</dbReference>
<dbReference type="InterPro" id="IPR001128">
    <property type="entry name" value="Cyt_P450"/>
</dbReference>
<dbReference type="RefSeq" id="WP_356959195.1">
    <property type="nucleotide sequence ID" value="NZ_JBEYBD010000025.1"/>
</dbReference>
<evidence type="ECO:0000256" key="1">
    <source>
        <dbReference type="ARBA" id="ARBA00010617"/>
    </source>
</evidence>
<keyword evidence="5 7" id="KW-0408">Iron</keyword>
<dbReference type="PANTHER" id="PTHR46696:SF1">
    <property type="entry name" value="CYTOCHROME P450 YJIB-RELATED"/>
    <property type="match status" value="1"/>
</dbReference>
<dbReference type="PRINTS" id="PR00385">
    <property type="entry name" value="P450"/>
</dbReference>
<dbReference type="SUPFAM" id="SSF48264">
    <property type="entry name" value="Cytochrome P450"/>
    <property type="match status" value="1"/>
</dbReference>
<keyword evidence="6 7" id="KW-0503">Monooxygenase</keyword>
<evidence type="ECO:0000256" key="3">
    <source>
        <dbReference type="ARBA" id="ARBA00022723"/>
    </source>
</evidence>
<comment type="similarity">
    <text evidence="1 7">Belongs to the cytochrome P450 family.</text>
</comment>
<evidence type="ECO:0000313" key="9">
    <source>
        <dbReference type="Proteomes" id="UP001550628"/>
    </source>
</evidence>
<dbReference type="PANTHER" id="PTHR46696">
    <property type="entry name" value="P450, PUTATIVE (EUROFUNG)-RELATED"/>
    <property type="match status" value="1"/>
</dbReference>
<dbReference type="PROSITE" id="PS00086">
    <property type="entry name" value="CYTOCHROME_P450"/>
    <property type="match status" value="1"/>
</dbReference>
<reference evidence="8 9" key="1">
    <citation type="submission" date="2024-06" db="EMBL/GenBank/DDBJ databases">
        <title>The Natural Products Discovery Center: Release of the First 8490 Sequenced Strains for Exploring Actinobacteria Biosynthetic Diversity.</title>
        <authorList>
            <person name="Kalkreuter E."/>
            <person name="Kautsar S.A."/>
            <person name="Yang D."/>
            <person name="Bader C.D."/>
            <person name="Teijaro C.N."/>
            <person name="Fluegel L."/>
            <person name="Davis C.M."/>
            <person name="Simpson J.R."/>
            <person name="Lauterbach L."/>
            <person name="Steele A.D."/>
            <person name="Gui C."/>
            <person name="Meng S."/>
            <person name="Li G."/>
            <person name="Viehrig K."/>
            <person name="Ye F."/>
            <person name="Su P."/>
            <person name="Kiefer A.F."/>
            <person name="Nichols A."/>
            <person name="Cepeda A.J."/>
            <person name="Yan W."/>
            <person name="Fan B."/>
            <person name="Jiang Y."/>
            <person name="Adhikari A."/>
            <person name="Zheng C.-J."/>
            <person name="Schuster L."/>
            <person name="Cowan T.M."/>
            <person name="Smanski M.J."/>
            <person name="Chevrette M.G."/>
            <person name="De Carvalho L.P.S."/>
            <person name="Shen B."/>
        </authorList>
    </citation>
    <scope>NUCLEOTIDE SEQUENCE [LARGE SCALE GENOMIC DNA]</scope>
    <source>
        <strain evidence="8 9">NPDC019708</strain>
    </source>
</reference>
<organism evidence="8 9">
    <name type="scientific">Nocardia rhamnosiphila</name>
    <dbReference type="NCBI Taxonomy" id="426716"/>
    <lineage>
        <taxon>Bacteria</taxon>
        <taxon>Bacillati</taxon>
        <taxon>Actinomycetota</taxon>
        <taxon>Actinomycetes</taxon>
        <taxon>Mycobacteriales</taxon>
        <taxon>Nocardiaceae</taxon>
        <taxon>Nocardia</taxon>
    </lineage>
</organism>
<accession>A0ABV2X0M1</accession>
<dbReference type="InterPro" id="IPR036396">
    <property type="entry name" value="Cyt_P450_sf"/>
</dbReference>
<evidence type="ECO:0000256" key="2">
    <source>
        <dbReference type="ARBA" id="ARBA00022617"/>
    </source>
</evidence>
<keyword evidence="9" id="KW-1185">Reference proteome</keyword>
<evidence type="ECO:0000256" key="5">
    <source>
        <dbReference type="ARBA" id="ARBA00023004"/>
    </source>
</evidence>
<protein>
    <submittedName>
        <fullName evidence="8">Cytochrome P450</fullName>
    </submittedName>
</protein>
<dbReference type="Gene3D" id="1.10.630.10">
    <property type="entry name" value="Cytochrome P450"/>
    <property type="match status" value="1"/>
</dbReference>
<evidence type="ECO:0000256" key="6">
    <source>
        <dbReference type="ARBA" id="ARBA00023033"/>
    </source>
</evidence>
<keyword evidence="3 7" id="KW-0479">Metal-binding</keyword>
<dbReference type="PRINTS" id="PR00359">
    <property type="entry name" value="BP450"/>
</dbReference>
<evidence type="ECO:0000256" key="4">
    <source>
        <dbReference type="ARBA" id="ARBA00023002"/>
    </source>
</evidence>
<sequence length="400" mass="44485">MPLEAIETSSAAFPVPRECPFKPPEIYQQWREACPVTRVALPNGSNAWVLTRNEDIRRVLGGDKVTTNPSKTKLRSGVVMPPGEDTNLLYLDNPKHRHYRQMLVKEFTPKHVQAMQPGIENIVSQCIDGLLGQGSPADFVHTFCLPIPSMVICQLLGVPYSRHEYFEHLAAKLTDIATTPAEYESVLAELTSYMDQVVAEKTKAPTDDLLGRLIESRLHAGELTHEQLVGFAMLLLIAGYETTANQIAMGVLNLLTNRDLLREVQQDPVMWSGVIEEMLRIDSISDKVPVRTAVDDIEIADHTIAAGDGVIALLAAGNHDPAVFENPDVFDPDRNNRASVAFGFGMHTCVGQNLARAELDVAFRLLFERIPTLELHTPLDEISFKQGQIVFGPEEFQVRW</sequence>
<name>A0ABV2X0M1_9NOCA</name>
<gene>
    <name evidence="8" type="ORF">ABZ510_33200</name>
</gene>